<evidence type="ECO:0000313" key="2">
    <source>
        <dbReference type="EMBL" id="CAD7649195.1"/>
    </source>
</evidence>
<name>A0A7R9LYX1_9ACAR</name>
<dbReference type="Gene3D" id="3.20.20.100">
    <property type="entry name" value="NADP-dependent oxidoreductase domain"/>
    <property type="match status" value="1"/>
</dbReference>
<dbReference type="OrthoDB" id="6497660at2759"/>
<dbReference type="EMBL" id="CAJPIZ010046480">
    <property type="protein sequence ID" value="CAG2122334.1"/>
    <property type="molecule type" value="Genomic_DNA"/>
</dbReference>
<evidence type="ECO:0000313" key="3">
    <source>
        <dbReference type="Proteomes" id="UP000759131"/>
    </source>
</evidence>
<dbReference type="InterPro" id="IPR023210">
    <property type="entry name" value="NADP_OxRdtase_dom"/>
</dbReference>
<evidence type="ECO:0000259" key="1">
    <source>
        <dbReference type="Pfam" id="PF00248"/>
    </source>
</evidence>
<protein>
    <recommendedName>
        <fullName evidence="1">NADP-dependent oxidoreductase domain-containing protein</fullName>
    </recommendedName>
</protein>
<feature type="non-terminal residue" evidence="2">
    <location>
        <position position="198"/>
    </location>
</feature>
<keyword evidence="3" id="KW-1185">Reference proteome</keyword>
<proteinExistence type="predicted"/>
<feature type="domain" description="NADP-dependent oxidoreductase" evidence="1">
    <location>
        <begin position="8"/>
        <end position="197"/>
    </location>
</feature>
<dbReference type="AlphaFoldDB" id="A0A7R9LYX1"/>
<dbReference type="GO" id="GO:0016491">
    <property type="term" value="F:oxidoreductase activity"/>
    <property type="evidence" value="ECO:0007669"/>
    <property type="project" value="InterPro"/>
</dbReference>
<dbReference type="InterPro" id="IPR020471">
    <property type="entry name" value="AKR"/>
</dbReference>
<dbReference type="InterPro" id="IPR018170">
    <property type="entry name" value="Aldo/ket_reductase_CS"/>
</dbReference>
<reference evidence="2" key="1">
    <citation type="submission" date="2020-11" db="EMBL/GenBank/DDBJ databases">
        <authorList>
            <person name="Tran Van P."/>
        </authorList>
    </citation>
    <scope>NUCLEOTIDE SEQUENCE</scope>
</reference>
<dbReference type="Proteomes" id="UP000759131">
    <property type="component" value="Unassembled WGS sequence"/>
</dbReference>
<dbReference type="PROSITE" id="PS00062">
    <property type="entry name" value="ALDOKETO_REDUCTASE_2"/>
    <property type="match status" value="1"/>
</dbReference>
<feature type="non-terminal residue" evidence="2">
    <location>
        <position position="1"/>
    </location>
</feature>
<dbReference type="PANTHER" id="PTHR11732">
    <property type="entry name" value="ALDO/KETO REDUCTASE"/>
    <property type="match status" value="1"/>
</dbReference>
<dbReference type="EMBL" id="OC901055">
    <property type="protein sequence ID" value="CAD7649195.1"/>
    <property type="molecule type" value="Genomic_DNA"/>
</dbReference>
<dbReference type="Pfam" id="PF00248">
    <property type="entry name" value="Aldo_ket_red"/>
    <property type="match status" value="1"/>
</dbReference>
<dbReference type="CDD" id="cd19071">
    <property type="entry name" value="AKR_AKR1-5-like"/>
    <property type="match status" value="1"/>
</dbReference>
<gene>
    <name evidence="2" type="ORF">OSB1V03_LOCUS22280</name>
</gene>
<accession>A0A7R9LYX1</accession>
<dbReference type="InterPro" id="IPR036812">
    <property type="entry name" value="NAD(P)_OxRdtase_dom_sf"/>
</dbReference>
<organism evidence="2">
    <name type="scientific">Medioppia subpectinata</name>
    <dbReference type="NCBI Taxonomy" id="1979941"/>
    <lineage>
        <taxon>Eukaryota</taxon>
        <taxon>Metazoa</taxon>
        <taxon>Ecdysozoa</taxon>
        <taxon>Arthropoda</taxon>
        <taxon>Chelicerata</taxon>
        <taxon>Arachnida</taxon>
        <taxon>Acari</taxon>
        <taxon>Acariformes</taxon>
        <taxon>Sarcoptiformes</taxon>
        <taxon>Oribatida</taxon>
        <taxon>Brachypylina</taxon>
        <taxon>Oppioidea</taxon>
        <taxon>Oppiidae</taxon>
        <taxon>Medioppia</taxon>
    </lineage>
</organism>
<sequence length="198" mass="22738">LFDTKQISREEIFITSKVWNTFHSRQLAIQAIKESLNNLGLKYLDLALIHWPTGFKAGTDDIYPRKDDGSLIPSDNDIVDTWRGMEDLYRQGLAKSIGVSNFNIKQLNTILRQGSIKPSVNQFERHPFLIQQDLVNYCRNHSIAVIAYSPLRQADRELLENPVLKDIAQNHNKTVAQVALRWQIESGIIVIAKSKRRE</sequence>
<dbReference type="SUPFAM" id="SSF51430">
    <property type="entry name" value="NAD(P)-linked oxidoreductase"/>
    <property type="match status" value="1"/>
</dbReference>
<dbReference type="PRINTS" id="PR00069">
    <property type="entry name" value="ALDKETRDTASE"/>
</dbReference>